<comment type="caution">
    <text evidence="1">The sequence shown here is derived from an EMBL/GenBank/DDBJ whole genome shotgun (WGS) entry which is preliminary data.</text>
</comment>
<keyword evidence="2" id="KW-1185">Reference proteome</keyword>
<sequence>MVRALEVEIISRETIKPASPTPHYLRNFKLSLLDQIIPVEYTAAIFFYRKNGETAAQLSRRMKKSLSESLTSFYPLAGIIKDHLLIECNDNGAEFLEARASCFLSDILQQPDQNLVRDFLPIKIESRKAGSGPLLLVQLTTFKCGGVCVGICLSHKIADGCTATTFVKSWAAKALDSGKTAVKVPAYNAASIFPPDDSLVSHMDVTGANYVTKRFVFDAAKIAELKRKVANANVPKPSRVEAVIALVWKCTITASRSIRGFPRVSLTVHAMDLRRMVSPTLPENILGNFVGDFPAQTSKNGIELQDLIYELRKGKEEFKINGLKTILEHKSLAGNRIEGDDIDFYMYSDLSKLSQYDVDFGWGKPIWVTLPNYMHNMVMLFSTRDGEGIEALVSLKEEDMALFERDKELLAFATVNPSVLPIENKSAEDLLNL</sequence>
<name>A0ACC1X440_MELAZ</name>
<proteinExistence type="predicted"/>
<organism evidence="1 2">
    <name type="scientific">Melia azedarach</name>
    <name type="common">Chinaberry tree</name>
    <dbReference type="NCBI Taxonomy" id="155640"/>
    <lineage>
        <taxon>Eukaryota</taxon>
        <taxon>Viridiplantae</taxon>
        <taxon>Streptophyta</taxon>
        <taxon>Embryophyta</taxon>
        <taxon>Tracheophyta</taxon>
        <taxon>Spermatophyta</taxon>
        <taxon>Magnoliopsida</taxon>
        <taxon>eudicotyledons</taxon>
        <taxon>Gunneridae</taxon>
        <taxon>Pentapetalae</taxon>
        <taxon>rosids</taxon>
        <taxon>malvids</taxon>
        <taxon>Sapindales</taxon>
        <taxon>Meliaceae</taxon>
        <taxon>Melia</taxon>
    </lineage>
</organism>
<gene>
    <name evidence="1" type="ORF">OWV82_019651</name>
</gene>
<dbReference type="Proteomes" id="UP001164539">
    <property type="component" value="Chromosome 11"/>
</dbReference>
<protein>
    <submittedName>
        <fullName evidence="1">Vinorine synthase-like</fullName>
    </submittedName>
</protein>
<evidence type="ECO:0000313" key="1">
    <source>
        <dbReference type="EMBL" id="KAJ4705929.1"/>
    </source>
</evidence>
<evidence type="ECO:0000313" key="2">
    <source>
        <dbReference type="Proteomes" id="UP001164539"/>
    </source>
</evidence>
<accession>A0ACC1X440</accession>
<reference evidence="1 2" key="1">
    <citation type="journal article" date="2023" name="Science">
        <title>Complex scaffold remodeling in plant triterpene biosynthesis.</title>
        <authorList>
            <person name="De La Pena R."/>
            <person name="Hodgson H."/>
            <person name="Liu J.C."/>
            <person name="Stephenson M.J."/>
            <person name="Martin A.C."/>
            <person name="Owen C."/>
            <person name="Harkess A."/>
            <person name="Leebens-Mack J."/>
            <person name="Jimenez L.E."/>
            <person name="Osbourn A."/>
            <person name="Sattely E.S."/>
        </authorList>
    </citation>
    <scope>NUCLEOTIDE SEQUENCE [LARGE SCALE GENOMIC DNA]</scope>
    <source>
        <strain evidence="2">cv. JPN11</strain>
        <tissue evidence="1">Leaf</tissue>
    </source>
</reference>
<dbReference type="EMBL" id="CM051404">
    <property type="protein sequence ID" value="KAJ4705929.1"/>
    <property type="molecule type" value="Genomic_DNA"/>
</dbReference>